<evidence type="ECO:0000256" key="3">
    <source>
        <dbReference type="ARBA" id="ARBA00023134"/>
    </source>
</evidence>
<gene>
    <name evidence="5" type="ORF">L596_013577</name>
</gene>
<organism evidence="5 6">
    <name type="scientific">Steinernema carpocapsae</name>
    <name type="common">Entomopathogenic nematode</name>
    <dbReference type="NCBI Taxonomy" id="34508"/>
    <lineage>
        <taxon>Eukaryota</taxon>
        <taxon>Metazoa</taxon>
        <taxon>Ecdysozoa</taxon>
        <taxon>Nematoda</taxon>
        <taxon>Chromadorea</taxon>
        <taxon>Rhabditida</taxon>
        <taxon>Tylenchina</taxon>
        <taxon>Panagrolaimomorpha</taxon>
        <taxon>Strongyloidoidea</taxon>
        <taxon>Steinernematidae</taxon>
        <taxon>Steinernema</taxon>
    </lineage>
</organism>
<dbReference type="SUPFAM" id="SSF52540">
    <property type="entry name" value="P-loop containing nucleoside triphosphate hydrolases"/>
    <property type="match status" value="2"/>
</dbReference>
<dbReference type="PANTHER" id="PTHR43261">
    <property type="entry name" value="TRANSLATION ELONGATION FACTOR G-RELATED"/>
    <property type="match status" value="1"/>
</dbReference>
<dbReference type="InterPro" id="IPR005225">
    <property type="entry name" value="Small_GTP-bd"/>
</dbReference>
<keyword evidence="6" id="KW-1185">Reference proteome</keyword>
<evidence type="ECO:0000313" key="6">
    <source>
        <dbReference type="Proteomes" id="UP000298663"/>
    </source>
</evidence>
<name>A0A4U5P0K6_STECR</name>
<evidence type="ECO:0000259" key="4">
    <source>
        <dbReference type="PROSITE" id="PS51722"/>
    </source>
</evidence>
<keyword evidence="1" id="KW-0547">Nucleotide-binding</keyword>
<dbReference type="GO" id="GO:0005525">
    <property type="term" value="F:GTP binding"/>
    <property type="evidence" value="ECO:0007669"/>
    <property type="project" value="UniProtKB-KW"/>
</dbReference>
<dbReference type="Pfam" id="PF00009">
    <property type="entry name" value="GTP_EFTU"/>
    <property type="match status" value="1"/>
</dbReference>
<feature type="domain" description="Tr-type G" evidence="4">
    <location>
        <begin position="37"/>
        <end position="260"/>
    </location>
</feature>
<dbReference type="PROSITE" id="PS00301">
    <property type="entry name" value="G_TR_1"/>
    <property type="match status" value="1"/>
</dbReference>
<dbReference type="AlphaFoldDB" id="A0A4U5P0K6"/>
<accession>A0A4U5P0K6</accession>
<reference evidence="5 6" key="2">
    <citation type="journal article" date="2019" name="G3 (Bethesda)">
        <title>Hybrid Assembly of the Genome of the Entomopathogenic Nematode Steinernema carpocapsae Identifies the X-Chromosome.</title>
        <authorList>
            <person name="Serra L."/>
            <person name="Macchietto M."/>
            <person name="Macias-Munoz A."/>
            <person name="McGill C.J."/>
            <person name="Rodriguez I.M."/>
            <person name="Rodriguez B."/>
            <person name="Murad R."/>
            <person name="Mortazavi A."/>
        </authorList>
    </citation>
    <scope>NUCLEOTIDE SEQUENCE [LARGE SCALE GENOMIC DNA]</scope>
    <source>
        <strain evidence="5 6">ALL</strain>
    </source>
</reference>
<dbReference type="PROSITE" id="PS51722">
    <property type="entry name" value="G_TR_2"/>
    <property type="match status" value="1"/>
</dbReference>
<evidence type="ECO:0000313" key="5">
    <source>
        <dbReference type="EMBL" id="TKR89479.1"/>
    </source>
</evidence>
<evidence type="ECO:0000256" key="1">
    <source>
        <dbReference type="ARBA" id="ARBA00022741"/>
    </source>
</evidence>
<dbReference type="STRING" id="34508.A0A4U5P0K6"/>
<keyword evidence="3" id="KW-0342">GTP-binding</keyword>
<comment type="caution">
    <text evidence="5">The sequence shown here is derived from an EMBL/GenBank/DDBJ whole genome shotgun (WGS) entry which is preliminary data.</text>
</comment>
<dbReference type="OrthoDB" id="198619at2759"/>
<dbReference type="PANTHER" id="PTHR43261:SF1">
    <property type="entry name" value="RIBOSOME-RELEASING FACTOR 2, MITOCHONDRIAL"/>
    <property type="match status" value="1"/>
</dbReference>
<proteinExistence type="predicted"/>
<dbReference type="GO" id="GO:0032790">
    <property type="term" value="P:ribosome disassembly"/>
    <property type="evidence" value="ECO:0007669"/>
    <property type="project" value="TreeGrafter"/>
</dbReference>
<dbReference type="EMBL" id="AZBU02000003">
    <property type="protein sequence ID" value="TKR89479.1"/>
    <property type="molecule type" value="Genomic_DNA"/>
</dbReference>
<dbReference type="InterPro" id="IPR031157">
    <property type="entry name" value="G_TR_CS"/>
</dbReference>
<reference evidence="5 6" key="1">
    <citation type="journal article" date="2015" name="Genome Biol.">
        <title>Comparative genomics of Steinernema reveals deeply conserved gene regulatory networks.</title>
        <authorList>
            <person name="Dillman A.R."/>
            <person name="Macchietto M."/>
            <person name="Porter C.F."/>
            <person name="Rogers A."/>
            <person name="Williams B."/>
            <person name="Antoshechkin I."/>
            <person name="Lee M.M."/>
            <person name="Goodwin Z."/>
            <person name="Lu X."/>
            <person name="Lewis E.E."/>
            <person name="Goodrich-Blair H."/>
            <person name="Stock S.P."/>
            <person name="Adams B.J."/>
            <person name="Sternberg P.W."/>
            <person name="Mortazavi A."/>
        </authorList>
    </citation>
    <scope>NUCLEOTIDE SEQUENCE [LARGE SCALE GENOMIC DNA]</scope>
    <source>
        <strain evidence="5 6">ALL</strain>
    </source>
</reference>
<keyword evidence="2" id="KW-0648">Protein biosynthesis</keyword>
<dbReference type="Proteomes" id="UP000298663">
    <property type="component" value="Unassembled WGS sequence"/>
</dbReference>
<dbReference type="GO" id="GO:0005739">
    <property type="term" value="C:mitochondrion"/>
    <property type="evidence" value="ECO:0007669"/>
    <property type="project" value="TreeGrafter"/>
</dbReference>
<dbReference type="InterPro" id="IPR027417">
    <property type="entry name" value="P-loop_NTPase"/>
</dbReference>
<dbReference type="PRINTS" id="PR00315">
    <property type="entry name" value="ELONGATNFCT"/>
</dbReference>
<dbReference type="Gene3D" id="3.40.50.300">
    <property type="entry name" value="P-loop containing nucleotide triphosphate hydrolases"/>
    <property type="match status" value="2"/>
</dbReference>
<protein>
    <recommendedName>
        <fullName evidence="4">Tr-type G domain-containing protein</fullName>
    </recommendedName>
</protein>
<dbReference type="NCBIfam" id="TIGR00231">
    <property type="entry name" value="small_GTP"/>
    <property type="match status" value="1"/>
</dbReference>
<dbReference type="GO" id="GO:0032543">
    <property type="term" value="P:mitochondrial translation"/>
    <property type="evidence" value="ECO:0007669"/>
    <property type="project" value="TreeGrafter"/>
</dbReference>
<sequence length="260" mass="29584">MNRFLRTSKSWWIQARHKATNGHAHFRRTPNLEVPIKDVRNIGIIAHIDAGKTTVTERLLYLAGATTYMGDVDSGTTLTDYMELERERGITIQSAAVTLFWYQNRINLIDTPGHVDFQLEVERCARVPRRRRDGSRRICRRPSPNADRLASSVKFHLPSVFYVNKMDKPGADFQASLESIESRLQMQGVPVCVPYYEDGRLTKIVDLVRKEELDCVSEKADWIAVEEKSGVFDAFMEGREDLISALAGRGRQLRKPSASS</sequence>
<dbReference type="InterPro" id="IPR000795">
    <property type="entry name" value="T_Tr_GTP-bd_dom"/>
</dbReference>
<dbReference type="GO" id="GO:0003924">
    <property type="term" value="F:GTPase activity"/>
    <property type="evidence" value="ECO:0007669"/>
    <property type="project" value="InterPro"/>
</dbReference>
<evidence type="ECO:0000256" key="2">
    <source>
        <dbReference type="ARBA" id="ARBA00022917"/>
    </source>
</evidence>